<dbReference type="Proteomes" id="UP000077628">
    <property type="component" value="Unassembled WGS sequence"/>
</dbReference>
<dbReference type="OrthoDB" id="5569337at2"/>
<reference evidence="3" key="1">
    <citation type="submission" date="2016-03" db="EMBL/GenBank/DDBJ databases">
        <authorList>
            <person name="Heylen K."/>
            <person name="De Vos P."/>
            <person name="Vekeman B."/>
        </authorList>
    </citation>
    <scope>NUCLEOTIDE SEQUENCE [LARGE SCALE GENOMIC DNA]</scope>
    <source>
        <strain evidence="3">R-45383</strain>
    </source>
</reference>
<dbReference type="GO" id="GO:0035438">
    <property type="term" value="F:cyclic-di-GMP binding"/>
    <property type="evidence" value="ECO:0007669"/>
    <property type="project" value="InterPro"/>
</dbReference>
<protein>
    <recommendedName>
        <fullName evidence="1">PilZ domain-containing protein</fullName>
    </recommendedName>
</protein>
<dbReference type="AlphaFoldDB" id="A0A177N8M6"/>
<organism evidence="2 3">
    <name type="scientific">Methylomonas koyamae</name>
    <dbReference type="NCBI Taxonomy" id="702114"/>
    <lineage>
        <taxon>Bacteria</taxon>
        <taxon>Pseudomonadati</taxon>
        <taxon>Pseudomonadota</taxon>
        <taxon>Gammaproteobacteria</taxon>
        <taxon>Methylococcales</taxon>
        <taxon>Methylococcaceae</taxon>
        <taxon>Methylomonas</taxon>
    </lineage>
</organism>
<name>A0A177N8M6_9GAMM</name>
<proteinExistence type="predicted"/>
<dbReference type="RefSeq" id="WP_064031028.1">
    <property type="nucleotide sequence ID" value="NZ_LUUK01000202.1"/>
</dbReference>
<feature type="domain" description="PilZ" evidence="1">
    <location>
        <begin position="5"/>
        <end position="96"/>
    </location>
</feature>
<dbReference type="EMBL" id="LUUK01000202">
    <property type="protein sequence ID" value="OAI14232.1"/>
    <property type="molecule type" value="Genomic_DNA"/>
</dbReference>
<dbReference type="Gene3D" id="2.40.10.220">
    <property type="entry name" value="predicted glycosyltransferase like domains"/>
    <property type="match status" value="1"/>
</dbReference>
<comment type="caution">
    <text evidence="2">The sequence shown here is derived from an EMBL/GenBank/DDBJ whole genome shotgun (WGS) entry which is preliminary data.</text>
</comment>
<dbReference type="SUPFAM" id="SSF141371">
    <property type="entry name" value="PilZ domain-like"/>
    <property type="match status" value="1"/>
</dbReference>
<sequence length="120" mass="13492">MKPEKRNHLRIRPRGLQAGIVFNPTTAKELAFEADILDISYSGIRVRLRKPLADDIVGKIKITMILPESGTPFSVHGVIKHQHSESECGLHYIDHVEGSIDDLMFECVELDESTVLIKTN</sequence>
<evidence type="ECO:0000313" key="3">
    <source>
        <dbReference type="Proteomes" id="UP000077628"/>
    </source>
</evidence>
<dbReference type="InterPro" id="IPR009875">
    <property type="entry name" value="PilZ_domain"/>
</dbReference>
<gene>
    <name evidence="2" type="ORF">A1355_00600</name>
</gene>
<evidence type="ECO:0000259" key="1">
    <source>
        <dbReference type="Pfam" id="PF07238"/>
    </source>
</evidence>
<accession>A0A177N8M6</accession>
<keyword evidence="3" id="KW-1185">Reference proteome</keyword>
<dbReference type="Pfam" id="PF07238">
    <property type="entry name" value="PilZ"/>
    <property type="match status" value="1"/>
</dbReference>
<evidence type="ECO:0000313" key="2">
    <source>
        <dbReference type="EMBL" id="OAI14232.1"/>
    </source>
</evidence>